<dbReference type="PANTHER" id="PTHR21666:SF270">
    <property type="entry name" value="MUREIN HYDROLASE ACTIVATOR ENVC"/>
    <property type="match status" value="1"/>
</dbReference>
<dbReference type="EC" id="3.4.24.75" evidence="4"/>
<dbReference type="InterPro" id="IPR016047">
    <property type="entry name" value="M23ase_b-sheet_dom"/>
</dbReference>
<dbReference type="OrthoDB" id="9809488at2"/>
<comment type="cofactor">
    <cofactor evidence="2">
        <name>Zn(2+)</name>
        <dbReference type="ChEBI" id="CHEBI:29105"/>
    </cofactor>
</comment>
<dbReference type="GO" id="GO:0006508">
    <property type="term" value="P:proteolysis"/>
    <property type="evidence" value="ECO:0007669"/>
    <property type="project" value="UniProtKB-KW"/>
</dbReference>
<evidence type="ECO:0000259" key="6">
    <source>
        <dbReference type="Pfam" id="PF01551"/>
    </source>
</evidence>
<dbReference type="Pfam" id="PF01551">
    <property type="entry name" value="Peptidase_M23"/>
    <property type="match status" value="1"/>
</dbReference>
<organism evidence="8 10">
    <name type="scientific">Staphylococcus caeli</name>
    <dbReference type="NCBI Taxonomy" id="2201815"/>
    <lineage>
        <taxon>Bacteria</taxon>
        <taxon>Bacillati</taxon>
        <taxon>Bacillota</taxon>
        <taxon>Bacilli</taxon>
        <taxon>Bacillales</taxon>
        <taxon>Staphylococcaceae</taxon>
        <taxon>Staphylococcus</taxon>
    </lineage>
</organism>
<evidence type="ECO:0000313" key="9">
    <source>
        <dbReference type="Proteomes" id="UP000095412"/>
    </source>
</evidence>
<keyword evidence="5" id="KW-0378">Hydrolase</keyword>
<accession>A0A1D4MQH7</accession>
<evidence type="ECO:0000256" key="3">
    <source>
        <dbReference type="ARBA" id="ARBA00006646"/>
    </source>
</evidence>
<dbReference type="PANTHER" id="PTHR21666">
    <property type="entry name" value="PEPTIDASE-RELATED"/>
    <property type="match status" value="1"/>
</dbReference>
<evidence type="ECO:0000313" key="7">
    <source>
        <dbReference type="EMBL" id="SCS81923.1"/>
    </source>
</evidence>
<dbReference type="CDD" id="cd12797">
    <property type="entry name" value="M23_peptidase"/>
    <property type="match status" value="1"/>
</dbReference>
<evidence type="ECO:0000313" key="10">
    <source>
        <dbReference type="Proteomes" id="UP000095768"/>
    </source>
</evidence>
<proteinExistence type="inferred from homology"/>
<reference evidence="7 9" key="2">
    <citation type="submission" date="2016-09" db="EMBL/GenBank/DDBJ databases">
        <authorList>
            <consortium name="Pathogen Informatics"/>
            <person name="Sun Q."/>
            <person name="Inoue M."/>
        </authorList>
    </citation>
    <scope>NUCLEOTIDE SEQUENCE [LARGE SCALE GENOMIC DNA]</scope>
    <source>
        <strain evidence="7 9">82C</strain>
    </source>
</reference>
<dbReference type="InterPro" id="IPR050570">
    <property type="entry name" value="Cell_wall_metabolism_enzyme"/>
</dbReference>
<keyword evidence="5" id="KW-0645">Protease</keyword>
<dbReference type="Proteomes" id="UP000095412">
    <property type="component" value="Unassembled WGS sequence"/>
</dbReference>
<dbReference type="EMBL" id="FMPI01000006">
    <property type="protein sequence ID" value="SCS81923.1"/>
    <property type="molecule type" value="Genomic_DNA"/>
</dbReference>
<comment type="similarity">
    <text evidence="3">Belongs to the peptidase M23B family.</text>
</comment>
<reference evidence="8 10" key="1">
    <citation type="submission" date="2016-09" db="EMBL/GenBank/DDBJ databases">
        <authorList>
            <consortium name="Pathogen Informatics"/>
        </authorList>
    </citation>
    <scope>NUCLEOTIDE SEQUENCE [LARGE SCALE GENOMIC DNA]</scope>
    <source>
        <strain evidence="8 10">82B</strain>
    </source>
</reference>
<sequence>MTNIENIFVQYIEKNDYKSLYKSLSKNFQKSIKKRELKKVVYSYKYINNKFFSMFTKSDMKRCIFLSPDYQQGISITINKNNEIEGLYITTITTESDDKSTELKYYMPIDRKWTVLWGGDNKLVNYHNDVISQRYAFDLLIMKDGESHMNEGENNEDFYAYGQNVLAPQKGIVVDTRSTMIDNAIGETDPNNPSGNYVIIRHKENEYSLIAHFKQDSILVLPGDQVDETTILGKCGNSGNSYEPHIHFQIMNSSTIFNDCASLKINFVNLENPIQGDYIER</sequence>
<evidence type="ECO:0000256" key="5">
    <source>
        <dbReference type="ARBA" id="ARBA00023049"/>
    </source>
</evidence>
<dbReference type="Gene3D" id="2.70.70.10">
    <property type="entry name" value="Glucose Permease (Domain IIA)"/>
    <property type="match status" value="1"/>
</dbReference>
<evidence type="ECO:0000256" key="2">
    <source>
        <dbReference type="ARBA" id="ARBA00001947"/>
    </source>
</evidence>
<name>A0A1D4MQH7_9STAP</name>
<dbReference type="SUPFAM" id="SSF51261">
    <property type="entry name" value="Duplicated hybrid motif"/>
    <property type="match status" value="1"/>
</dbReference>
<comment type="catalytic activity">
    <reaction evidence="1">
        <text>Hydrolysis of the -Gly-|-Gly- bond in the pentaglycine inter-peptide link joining staphylococcal cell wall peptidoglycans.</text>
        <dbReference type="EC" id="3.4.24.75"/>
    </reaction>
</comment>
<keyword evidence="5" id="KW-0482">Metalloprotease</keyword>
<dbReference type="Proteomes" id="UP000095768">
    <property type="component" value="Unassembled WGS sequence"/>
</dbReference>
<dbReference type="GO" id="GO:0004222">
    <property type="term" value="F:metalloendopeptidase activity"/>
    <property type="evidence" value="ECO:0007669"/>
    <property type="project" value="TreeGrafter"/>
</dbReference>
<gene>
    <name evidence="8" type="ORF">SAMEA2297795_01587</name>
    <name evidence="7" type="ORF">SAMEA2297796_01208</name>
</gene>
<dbReference type="InterPro" id="IPR011055">
    <property type="entry name" value="Dup_hybrid_motif"/>
</dbReference>
<keyword evidence="9" id="KW-1185">Reference proteome</keyword>
<evidence type="ECO:0000256" key="1">
    <source>
        <dbReference type="ARBA" id="ARBA00001667"/>
    </source>
</evidence>
<dbReference type="RefSeq" id="WP_081333085.1">
    <property type="nucleotide sequence ID" value="NZ_FMPG01000005.1"/>
</dbReference>
<protein>
    <recommendedName>
        <fullName evidence="4">lysostaphin</fullName>
        <ecNumber evidence="4">3.4.24.75</ecNumber>
    </recommendedName>
</protein>
<dbReference type="AlphaFoldDB" id="A0A1D4MQH7"/>
<evidence type="ECO:0000256" key="4">
    <source>
        <dbReference type="ARBA" id="ARBA00012322"/>
    </source>
</evidence>
<feature type="domain" description="M23ase beta-sheet core" evidence="6">
    <location>
        <begin position="160"/>
        <end position="254"/>
    </location>
</feature>
<evidence type="ECO:0000313" key="8">
    <source>
        <dbReference type="EMBL" id="SCT00705.1"/>
    </source>
</evidence>
<dbReference type="EMBL" id="FMPG01000005">
    <property type="protein sequence ID" value="SCT00705.1"/>
    <property type="molecule type" value="Genomic_DNA"/>
</dbReference>